<comment type="caution">
    <text evidence="3">The sequence shown here is derived from an EMBL/GenBank/DDBJ whole genome shotgun (WGS) entry which is preliminary data.</text>
</comment>
<evidence type="ECO:0000256" key="2">
    <source>
        <dbReference type="SAM" id="MobiDB-lite"/>
    </source>
</evidence>
<gene>
    <name evidence="3" type="ORF">B0H15DRAFT_799323</name>
</gene>
<proteinExistence type="predicted"/>
<feature type="region of interest" description="Disordered" evidence="2">
    <location>
        <begin position="1"/>
        <end position="65"/>
    </location>
</feature>
<accession>A0AAD6U9X0</accession>
<evidence type="ECO:0000256" key="1">
    <source>
        <dbReference type="SAM" id="Coils"/>
    </source>
</evidence>
<name>A0AAD6U9X0_9AGAR</name>
<organism evidence="3 4">
    <name type="scientific">Mycena belliarum</name>
    <dbReference type="NCBI Taxonomy" id="1033014"/>
    <lineage>
        <taxon>Eukaryota</taxon>
        <taxon>Fungi</taxon>
        <taxon>Dikarya</taxon>
        <taxon>Basidiomycota</taxon>
        <taxon>Agaricomycotina</taxon>
        <taxon>Agaricomycetes</taxon>
        <taxon>Agaricomycetidae</taxon>
        <taxon>Agaricales</taxon>
        <taxon>Marasmiineae</taxon>
        <taxon>Mycenaceae</taxon>
        <taxon>Mycena</taxon>
    </lineage>
</organism>
<keyword evidence="1" id="KW-0175">Coiled coil</keyword>
<protein>
    <submittedName>
        <fullName evidence="3">Uncharacterized protein</fullName>
    </submittedName>
</protein>
<dbReference type="EMBL" id="JARJCN010000017">
    <property type="protein sequence ID" value="KAJ7092855.1"/>
    <property type="molecule type" value="Genomic_DNA"/>
</dbReference>
<keyword evidence="4" id="KW-1185">Reference proteome</keyword>
<feature type="compositionally biased region" description="Polar residues" evidence="2">
    <location>
        <begin position="34"/>
        <end position="45"/>
    </location>
</feature>
<feature type="coiled-coil region" evidence="1">
    <location>
        <begin position="215"/>
        <end position="249"/>
    </location>
</feature>
<feature type="compositionally biased region" description="Basic and acidic residues" evidence="2">
    <location>
        <begin position="1"/>
        <end position="20"/>
    </location>
</feature>
<evidence type="ECO:0000313" key="4">
    <source>
        <dbReference type="Proteomes" id="UP001222325"/>
    </source>
</evidence>
<dbReference type="AlphaFoldDB" id="A0AAD6U9X0"/>
<evidence type="ECO:0000313" key="3">
    <source>
        <dbReference type="EMBL" id="KAJ7092855.1"/>
    </source>
</evidence>
<reference evidence="3" key="1">
    <citation type="submission" date="2023-03" db="EMBL/GenBank/DDBJ databases">
        <title>Massive genome expansion in bonnet fungi (Mycena s.s.) driven by repeated elements and novel gene families across ecological guilds.</title>
        <authorList>
            <consortium name="Lawrence Berkeley National Laboratory"/>
            <person name="Harder C.B."/>
            <person name="Miyauchi S."/>
            <person name="Viragh M."/>
            <person name="Kuo A."/>
            <person name="Thoen E."/>
            <person name="Andreopoulos B."/>
            <person name="Lu D."/>
            <person name="Skrede I."/>
            <person name="Drula E."/>
            <person name="Henrissat B."/>
            <person name="Morin E."/>
            <person name="Kohler A."/>
            <person name="Barry K."/>
            <person name="LaButti K."/>
            <person name="Morin E."/>
            <person name="Salamov A."/>
            <person name="Lipzen A."/>
            <person name="Mereny Z."/>
            <person name="Hegedus B."/>
            <person name="Baldrian P."/>
            <person name="Stursova M."/>
            <person name="Weitz H."/>
            <person name="Taylor A."/>
            <person name="Grigoriev I.V."/>
            <person name="Nagy L.G."/>
            <person name="Martin F."/>
            <person name="Kauserud H."/>
        </authorList>
    </citation>
    <scope>NUCLEOTIDE SEQUENCE</scope>
    <source>
        <strain evidence="3">CBHHK173m</strain>
    </source>
</reference>
<sequence length="521" mass="57847">MGDAKDARDVKTDDEGLVERELDEGTEELGKSDYCSSARRQMSSDTDNDARVVDEADDERGDGADDAVLLGRESSAALEQRVERIELLWALLEGTDEDAKGRELLKHDAVDETRVLDEAGPGDTDEDDTTELRGVDGLERGGEALETGAQLLLRDADDDATLPERPELVIRELEAELRDADRDDDTELMTRELKAELRDEAADDDTELRDSLTSSEELETGAELLARELDDAELREADVEDDATLLERERARELDTGAELLPRPDWTSRSGRLSGCCGGPECLTLHSAEDNEDTGLLPREALERRTGAELDARVELERDAGAELREVGDEADDADDDTVLLAREKLERAELELDTELLEREVGAELLREAEELKRMDEGVGERGYSSRRRSGLLLECEADEDTLELDGDARYWSRQGTDIDGAELLLEREADETTELLRTLGVEPTKRGCWTMSAGPKTTRPRSCCAHYCSGLTTMRRWSWSATRPTWRSRGRTRLTQWETQATEDVCAGPAARADDGAGI</sequence>
<dbReference type="Proteomes" id="UP001222325">
    <property type="component" value="Unassembled WGS sequence"/>
</dbReference>